<organism evidence="3 4">
    <name type="scientific">Halocatena salina</name>
    <dbReference type="NCBI Taxonomy" id="2934340"/>
    <lineage>
        <taxon>Archaea</taxon>
        <taxon>Methanobacteriati</taxon>
        <taxon>Methanobacteriota</taxon>
        <taxon>Stenosarchaea group</taxon>
        <taxon>Halobacteria</taxon>
        <taxon>Halobacteriales</taxon>
        <taxon>Natronomonadaceae</taxon>
        <taxon>Halocatena</taxon>
    </lineage>
</organism>
<dbReference type="Proteomes" id="UP000831768">
    <property type="component" value="Plasmid unnamed1"/>
</dbReference>
<dbReference type="Gene3D" id="3.60.15.10">
    <property type="entry name" value="Ribonuclease Z/Hydroxyacylglutathione hydrolase-like"/>
    <property type="match status" value="1"/>
</dbReference>
<dbReference type="InterPro" id="IPR036866">
    <property type="entry name" value="RibonucZ/Hydroxyglut_hydro"/>
</dbReference>
<dbReference type="Gene3D" id="3.40.250.10">
    <property type="entry name" value="Rhodanese-like domain"/>
    <property type="match status" value="1"/>
</dbReference>
<dbReference type="PANTHER" id="PTHR43084:SF1">
    <property type="entry name" value="PERSULFIDE DIOXYGENASE ETHE1, MITOCHONDRIAL"/>
    <property type="match status" value="1"/>
</dbReference>
<keyword evidence="3" id="KW-0614">Plasmid</keyword>
<evidence type="ECO:0000256" key="1">
    <source>
        <dbReference type="ARBA" id="ARBA00022723"/>
    </source>
</evidence>
<dbReference type="InterPro" id="IPR036873">
    <property type="entry name" value="Rhodanese-like_dom_sf"/>
</dbReference>
<evidence type="ECO:0000313" key="3">
    <source>
        <dbReference type="EMBL" id="UPM44206.1"/>
    </source>
</evidence>
<dbReference type="GO" id="GO:0006749">
    <property type="term" value="P:glutathione metabolic process"/>
    <property type="evidence" value="ECO:0007669"/>
    <property type="project" value="InterPro"/>
</dbReference>
<dbReference type="InterPro" id="IPR051682">
    <property type="entry name" value="Mito_Persulfide_Diox"/>
</dbReference>
<dbReference type="GeneID" id="71929264"/>
<dbReference type="InterPro" id="IPR044528">
    <property type="entry name" value="POD-like_MBL-fold"/>
</dbReference>
<dbReference type="PANTHER" id="PTHR43084">
    <property type="entry name" value="PERSULFIDE DIOXYGENASE ETHE1"/>
    <property type="match status" value="1"/>
</dbReference>
<dbReference type="CDD" id="cd00158">
    <property type="entry name" value="RHOD"/>
    <property type="match status" value="1"/>
</dbReference>
<gene>
    <name evidence="3" type="ORF">MW046_14415</name>
</gene>
<dbReference type="CDD" id="cd07724">
    <property type="entry name" value="POD-like_MBL-fold"/>
    <property type="match status" value="1"/>
</dbReference>
<feature type="domain" description="Rhodanese" evidence="2">
    <location>
        <begin position="17"/>
        <end position="112"/>
    </location>
</feature>
<dbReference type="Pfam" id="PF00581">
    <property type="entry name" value="Rhodanese"/>
    <property type="match status" value="1"/>
</dbReference>
<dbReference type="InterPro" id="IPR001763">
    <property type="entry name" value="Rhodanese-like_dom"/>
</dbReference>
<keyword evidence="4" id="KW-1185">Reference proteome</keyword>
<dbReference type="PROSITE" id="PS50206">
    <property type="entry name" value="RHODANESE_3"/>
    <property type="match status" value="1"/>
</dbReference>
<dbReference type="SMART" id="SM00849">
    <property type="entry name" value="Lactamase_B"/>
    <property type="match status" value="1"/>
</dbReference>
<dbReference type="SUPFAM" id="SSF52821">
    <property type="entry name" value="Rhodanese/Cell cycle control phosphatase"/>
    <property type="match status" value="1"/>
</dbReference>
<dbReference type="EMBL" id="CP096020">
    <property type="protein sequence ID" value="UPM44206.1"/>
    <property type="molecule type" value="Genomic_DNA"/>
</dbReference>
<dbReference type="Pfam" id="PF00753">
    <property type="entry name" value="Lactamase_B"/>
    <property type="match status" value="1"/>
</dbReference>
<evidence type="ECO:0000259" key="2">
    <source>
        <dbReference type="PROSITE" id="PS50206"/>
    </source>
</evidence>
<reference evidence="3" key="1">
    <citation type="submission" date="2022-04" db="EMBL/GenBank/DDBJ databases">
        <title>Halocatena sp. nov., isolated from a salt lake.</title>
        <authorList>
            <person name="Cui H.-L."/>
        </authorList>
    </citation>
    <scope>NUCLEOTIDE SEQUENCE</scope>
    <source>
        <strain evidence="3">AD-1</strain>
        <plasmid evidence="3">unnamed1</plasmid>
    </source>
</reference>
<dbReference type="RefSeq" id="WP_247994860.1">
    <property type="nucleotide sequence ID" value="NZ_CP096020.1"/>
</dbReference>
<protein>
    <submittedName>
        <fullName evidence="3">MBL fold metallo-hydrolase</fullName>
    </submittedName>
</protein>
<dbReference type="SUPFAM" id="SSF56281">
    <property type="entry name" value="Metallo-hydrolase/oxidoreductase"/>
    <property type="match status" value="1"/>
</dbReference>
<accession>A0A8U0A5P9</accession>
<sequence>MFEKITARELADRQDSNRDEYTLIDTRPEDSYEAWRIEQATNVPFGPAETLNDDQRAEIEELANGTEIITICGKGATSTRLASELDANGFDDVAVVNRGMRGWNALYETTRINTGNDDLLVVQFQRRAKGCLSYLIGSKRANEAIVIDPTRHTDQYVTTAAMEGLTITRVLDTHVHADHISGGRDLAAALDVPYHLGERATERDIQYGFEPLADGETITVGETNVEVQAAPGHTTEMVVYRIGDDVVLTGDSLFLDSVGRTELEFGEDAAEKGARMQYDTLHETLLELPDEMVVLPGHVTVNNDGTYENASPGKPVGASLGDVRNQLDLVTLDEEEFVEWMVENVPEKPDNYKTVISINLGTESVESSRDATMLETGANNCAA</sequence>
<keyword evidence="1" id="KW-0479">Metal-binding</keyword>
<dbReference type="GO" id="GO:0070813">
    <property type="term" value="P:hydrogen sulfide metabolic process"/>
    <property type="evidence" value="ECO:0007669"/>
    <property type="project" value="TreeGrafter"/>
</dbReference>
<dbReference type="SMART" id="SM00450">
    <property type="entry name" value="RHOD"/>
    <property type="match status" value="1"/>
</dbReference>
<dbReference type="AlphaFoldDB" id="A0A8U0A5P9"/>
<proteinExistence type="predicted"/>
<dbReference type="KEGG" id="haad:MW046_14415"/>
<name>A0A8U0A5P9_9EURY</name>
<evidence type="ECO:0000313" key="4">
    <source>
        <dbReference type="Proteomes" id="UP000831768"/>
    </source>
</evidence>
<geneLocation type="plasmid" evidence="3 4">
    <name>unnamed1</name>
</geneLocation>
<dbReference type="InterPro" id="IPR001279">
    <property type="entry name" value="Metallo-B-lactamas"/>
</dbReference>
<dbReference type="GO" id="GO:0050313">
    <property type="term" value="F:sulfur dioxygenase activity"/>
    <property type="evidence" value="ECO:0007669"/>
    <property type="project" value="InterPro"/>
</dbReference>
<dbReference type="GO" id="GO:0046872">
    <property type="term" value="F:metal ion binding"/>
    <property type="evidence" value="ECO:0007669"/>
    <property type="project" value="UniProtKB-KW"/>
</dbReference>